<dbReference type="EMBL" id="JAFFPU010000013">
    <property type="protein sequence ID" value="MBM9576227.1"/>
    <property type="molecule type" value="Genomic_DNA"/>
</dbReference>
<name>A0ABS2UAH2_9LEPT</name>
<evidence type="ECO:0000313" key="1">
    <source>
        <dbReference type="EMBL" id="MBM9576227.1"/>
    </source>
</evidence>
<comment type="caution">
    <text evidence="1">The sequence shown here is derived from an EMBL/GenBank/DDBJ whole genome shotgun (WGS) entry which is preliminary data.</text>
</comment>
<reference evidence="1 2" key="1">
    <citation type="submission" date="2021-02" db="EMBL/GenBank/DDBJ databases">
        <title>Leptospira ainlahdjerensis sp. nov., Leptospira ainazelensis sp. nov., Leptospira abararensis sp. nov. and Leptospira chreensis sp. nov., four new species isolated from water sources in Algeria.</title>
        <authorList>
            <person name="Amara Korba A."/>
            <person name="Kainiu M."/>
            <person name="Vincent A.T."/>
            <person name="Mariet J.-F."/>
            <person name="Veyrier F.J."/>
            <person name="Goarant C."/>
            <person name="Picardeau M."/>
        </authorList>
    </citation>
    <scope>NUCLEOTIDE SEQUENCE [LARGE SCALE GENOMIC DNA]</scope>
    <source>
        <strain evidence="1 2">201903070</strain>
    </source>
</reference>
<proteinExistence type="predicted"/>
<evidence type="ECO:0000313" key="2">
    <source>
        <dbReference type="Proteomes" id="UP000724686"/>
    </source>
</evidence>
<sequence length="157" mass="18084">MLITGKEDICNLFNIFHDGGIENLNIANKVLSMDIEISYLAELINTNFSKFSLKIQNADNIHFRVWAKNTSEILKRVNDTKELATLDLEILSSTVENNLIKIYCIQFNPEFSYSEGDLCFNADTVCVMDENNKTYSITELAKLADHYWENWSKSIEK</sequence>
<protein>
    <submittedName>
        <fullName evidence="1">Uncharacterized protein</fullName>
    </submittedName>
</protein>
<gene>
    <name evidence="1" type="ORF">JWG45_03580</name>
</gene>
<accession>A0ABS2UAH2</accession>
<organism evidence="1 2">
    <name type="scientific">Leptospira ainlahdjerensis</name>
    <dbReference type="NCBI Taxonomy" id="2810033"/>
    <lineage>
        <taxon>Bacteria</taxon>
        <taxon>Pseudomonadati</taxon>
        <taxon>Spirochaetota</taxon>
        <taxon>Spirochaetia</taxon>
        <taxon>Leptospirales</taxon>
        <taxon>Leptospiraceae</taxon>
        <taxon>Leptospira</taxon>
    </lineage>
</organism>
<keyword evidence="2" id="KW-1185">Reference proteome</keyword>
<dbReference type="RefSeq" id="WP_205278418.1">
    <property type="nucleotide sequence ID" value="NZ_JAFFPU010000013.1"/>
</dbReference>
<dbReference type="Proteomes" id="UP000724686">
    <property type="component" value="Unassembled WGS sequence"/>
</dbReference>